<comment type="caution">
    <text evidence="2">The sequence shown here is derived from an EMBL/GenBank/DDBJ whole genome shotgun (WGS) entry which is preliminary data.</text>
</comment>
<sequence>MKSILFFALVCFSVSCFAQLPANGKKITGSITTKKGVVLKTGDKVRFGEGGLSSGAYQHIYTSFEKFGQKTANLEEGYAYKYAQIKEFREVGTGDEKRFVALVKPKGGISISLRAIDLEPAMASKEIISVNDVAISKLIPKKTI</sequence>
<dbReference type="Proteomes" id="UP000271925">
    <property type="component" value="Unassembled WGS sequence"/>
</dbReference>
<organism evidence="2 3">
    <name type="scientific">Larkinella rosea</name>
    <dbReference type="NCBI Taxonomy" id="2025312"/>
    <lineage>
        <taxon>Bacteria</taxon>
        <taxon>Pseudomonadati</taxon>
        <taxon>Bacteroidota</taxon>
        <taxon>Cytophagia</taxon>
        <taxon>Cytophagales</taxon>
        <taxon>Spirosomataceae</taxon>
        <taxon>Larkinella</taxon>
    </lineage>
</organism>
<evidence type="ECO:0000313" key="3">
    <source>
        <dbReference type="Proteomes" id="UP000271925"/>
    </source>
</evidence>
<feature type="chain" id="PRO_5018200240" evidence="1">
    <location>
        <begin position="19"/>
        <end position="144"/>
    </location>
</feature>
<gene>
    <name evidence="2" type="ORF">EHT25_15530</name>
</gene>
<reference evidence="2 3" key="1">
    <citation type="submission" date="2018-11" db="EMBL/GenBank/DDBJ databases">
        <authorList>
            <person name="Zhou Z."/>
            <person name="Wang G."/>
        </authorList>
    </citation>
    <scope>NUCLEOTIDE SEQUENCE [LARGE SCALE GENOMIC DNA]</scope>
    <source>
        <strain evidence="2 3">KCTC52004</strain>
    </source>
</reference>
<evidence type="ECO:0000313" key="2">
    <source>
        <dbReference type="EMBL" id="RRB04870.1"/>
    </source>
</evidence>
<evidence type="ECO:0000256" key="1">
    <source>
        <dbReference type="SAM" id="SignalP"/>
    </source>
</evidence>
<feature type="signal peptide" evidence="1">
    <location>
        <begin position="1"/>
        <end position="18"/>
    </location>
</feature>
<accession>A0A3P1BUT9</accession>
<name>A0A3P1BUT9_9BACT</name>
<dbReference type="EMBL" id="RQJO01000008">
    <property type="protein sequence ID" value="RRB04870.1"/>
    <property type="molecule type" value="Genomic_DNA"/>
</dbReference>
<dbReference type="OrthoDB" id="952460at2"/>
<dbReference type="RefSeq" id="WP_124875981.1">
    <property type="nucleotide sequence ID" value="NZ_RQJO01000008.1"/>
</dbReference>
<dbReference type="AlphaFoldDB" id="A0A3P1BUT9"/>
<protein>
    <submittedName>
        <fullName evidence="2">Uncharacterized protein</fullName>
    </submittedName>
</protein>
<keyword evidence="3" id="KW-1185">Reference proteome</keyword>
<dbReference type="PROSITE" id="PS51257">
    <property type="entry name" value="PROKAR_LIPOPROTEIN"/>
    <property type="match status" value="1"/>
</dbReference>
<proteinExistence type="predicted"/>
<keyword evidence="1" id="KW-0732">Signal</keyword>